<proteinExistence type="predicted"/>
<accession>A0ABS4UXW8</accession>
<keyword evidence="1" id="KW-0472">Membrane</keyword>
<gene>
    <name evidence="2" type="ORF">JOF29_007491</name>
</gene>
<name>A0ABS4UXW8_9ACTN</name>
<sequence length="69" mass="7204">MKDWWDDRPVFSTTAKGAHITGLAPGESPGHVTTGLTVLGALCFVAWGVASVLGTSWLCNATSAPVFRS</sequence>
<dbReference type="Proteomes" id="UP000755585">
    <property type="component" value="Unassembled WGS sequence"/>
</dbReference>
<keyword evidence="1" id="KW-1133">Transmembrane helix</keyword>
<evidence type="ECO:0000313" key="3">
    <source>
        <dbReference type="Proteomes" id="UP000755585"/>
    </source>
</evidence>
<dbReference type="RefSeq" id="WP_209698906.1">
    <property type="nucleotide sequence ID" value="NZ_BAAAVU010000023.1"/>
</dbReference>
<reference evidence="2 3" key="1">
    <citation type="submission" date="2021-03" db="EMBL/GenBank/DDBJ databases">
        <title>Sequencing the genomes of 1000 actinobacteria strains.</title>
        <authorList>
            <person name="Klenk H.-P."/>
        </authorList>
    </citation>
    <scope>NUCLEOTIDE SEQUENCE [LARGE SCALE GENOMIC DNA]</scope>
    <source>
        <strain evidence="2 3">DSM 18824</strain>
    </source>
</reference>
<keyword evidence="3" id="KW-1185">Reference proteome</keyword>
<dbReference type="EMBL" id="JAGINT010000002">
    <property type="protein sequence ID" value="MBP2356381.1"/>
    <property type="molecule type" value="Genomic_DNA"/>
</dbReference>
<evidence type="ECO:0000313" key="2">
    <source>
        <dbReference type="EMBL" id="MBP2356381.1"/>
    </source>
</evidence>
<feature type="transmembrane region" description="Helical" evidence="1">
    <location>
        <begin position="38"/>
        <end position="59"/>
    </location>
</feature>
<organism evidence="2 3">
    <name type="scientific">Kribbella aluminosa</name>
    <dbReference type="NCBI Taxonomy" id="416017"/>
    <lineage>
        <taxon>Bacteria</taxon>
        <taxon>Bacillati</taxon>
        <taxon>Actinomycetota</taxon>
        <taxon>Actinomycetes</taxon>
        <taxon>Propionibacteriales</taxon>
        <taxon>Kribbellaceae</taxon>
        <taxon>Kribbella</taxon>
    </lineage>
</organism>
<comment type="caution">
    <text evidence="2">The sequence shown here is derived from an EMBL/GenBank/DDBJ whole genome shotgun (WGS) entry which is preliminary data.</text>
</comment>
<protein>
    <submittedName>
        <fullName evidence="2">Uncharacterized protein</fullName>
    </submittedName>
</protein>
<evidence type="ECO:0000256" key="1">
    <source>
        <dbReference type="SAM" id="Phobius"/>
    </source>
</evidence>
<keyword evidence="1" id="KW-0812">Transmembrane</keyword>